<dbReference type="EMBL" id="MLJW01000041">
    <property type="protein sequence ID" value="OIR06739.1"/>
    <property type="molecule type" value="Genomic_DNA"/>
</dbReference>
<organism evidence="1">
    <name type="scientific">mine drainage metagenome</name>
    <dbReference type="NCBI Taxonomy" id="410659"/>
    <lineage>
        <taxon>unclassified sequences</taxon>
        <taxon>metagenomes</taxon>
        <taxon>ecological metagenomes</taxon>
    </lineage>
</organism>
<accession>A0A1J5SFP2</accession>
<sequence length="271" mass="29635">MHAPVQDPRSILFITLDSCRYDTFAAADAPNLKAVGDLHRAMAPGNFTYGSHAAMFVGFTPGIAARAEPFVNPKFGKIFKIAGGGFPGKGTEFMTLTGRNIVDGLKRKGYLTLGSGAVGWFDPKTETGRHLTQDFDRFYFSGGTSSLPRQLEWIEAHLDPGRPVFIFLNVGETHVPYHFEGASWDPGHNPCVPFSPNNDAGECRRRQQACLGYVDAELAPLLEAFSGASTIVCADHGDCWGEDGLWEHGIHHEKVLEVPLLFRLSKTRAAD</sequence>
<gene>
    <name evidence="1" type="ORF">GALL_109870</name>
</gene>
<protein>
    <recommendedName>
        <fullName evidence="2">Sulfatase N-terminal domain-containing protein</fullName>
    </recommendedName>
</protein>
<evidence type="ECO:0008006" key="2">
    <source>
        <dbReference type="Google" id="ProtNLM"/>
    </source>
</evidence>
<evidence type="ECO:0000313" key="1">
    <source>
        <dbReference type="EMBL" id="OIR06739.1"/>
    </source>
</evidence>
<dbReference type="SUPFAM" id="SSF53649">
    <property type="entry name" value="Alkaline phosphatase-like"/>
    <property type="match status" value="1"/>
</dbReference>
<name>A0A1J5SFP2_9ZZZZ</name>
<reference evidence="1" key="1">
    <citation type="submission" date="2016-10" db="EMBL/GenBank/DDBJ databases">
        <title>Sequence of Gallionella enrichment culture.</title>
        <authorList>
            <person name="Poehlein A."/>
            <person name="Muehling M."/>
            <person name="Daniel R."/>
        </authorList>
    </citation>
    <scope>NUCLEOTIDE SEQUENCE</scope>
</reference>
<dbReference type="Gene3D" id="3.40.720.10">
    <property type="entry name" value="Alkaline Phosphatase, subunit A"/>
    <property type="match status" value="1"/>
</dbReference>
<comment type="caution">
    <text evidence="1">The sequence shown here is derived from an EMBL/GenBank/DDBJ whole genome shotgun (WGS) entry which is preliminary data.</text>
</comment>
<dbReference type="InterPro" id="IPR017850">
    <property type="entry name" value="Alkaline_phosphatase_core_sf"/>
</dbReference>
<dbReference type="AlphaFoldDB" id="A0A1J5SFP2"/>
<proteinExistence type="predicted"/>